<evidence type="ECO:0000256" key="2">
    <source>
        <dbReference type="SAM" id="MobiDB-lite"/>
    </source>
</evidence>
<dbReference type="Pfam" id="PF05532">
    <property type="entry name" value="CsbD"/>
    <property type="match status" value="1"/>
</dbReference>
<evidence type="ECO:0000313" key="5">
    <source>
        <dbReference type="Proteomes" id="UP000192936"/>
    </source>
</evidence>
<gene>
    <name evidence="4" type="ORF">SAMN02982917_0591</name>
</gene>
<dbReference type="SUPFAM" id="SSF69047">
    <property type="entry name" value="Hypothetical protein YjbJ"/>
    <property type="match status" value="1"/>
</dbReference>
<feature type="compositionally biased region" description="Basic and acidic residues" evidence="2">
    <location>
        <begin position="1"/>
        <end position="14"/>
    </location>
</feature>
<organism evidence="4 5">
    <name type="scientific">Azospirillum oryzae</name>
    <dbReference type="NCBI Taxonomy" id="286727"/>
    <lineage>
        <taxon>Bacteria</taxon>
        <taxon>Pseudomonadati</taxon>
        <taxon>Pseudomonadota</taxon>
        <taxon>Alphaproteobacteria</taxon>
        <taxon>Rhodospirillales</taxon>
        <taxon>Azospirillaceae</taxon>
        <taxon>Azospirillum</taxon>
    </lineage>
</organism>
<dbReference type="AlphaFoldDB" id="A0A1X7DJS6"/>
<dbReference type="InterPro" id="IPR036629">
    <property type="entry name" value="YjbJ_sf"/>
</dbReference>
<dbReference type="Proteomes" id="UP000192936">
    <property type="component" value="Unassembled WGS sequence"/>
</dbReference>
<dbReference type="Gene3D" id="1.10.1470.10">
    <property type="entry name" value="YjbJ"/>
    <property type="match status" value="1"/>
</dbReference>
<evidence type="ECO:0000259" key="3">
    <source>
        <dbReference type="Pfam" id="PF05532"/>
    </source>
</evidence>
<accession>A0A1X7DJS6</accession>
<evidence type="ECO:0000256" key="1">
    <source>
        <dbReference type="ARBA" id="ARBA00009129"/>
    </source>
</evidence>
<reference evidence="4 5" key="1">
    <citation type="submission" date="2017-04" db="EMBL/GenBank/DDBJ databases">
        <authorList>
            <person name="Afonso C.L."/>
            <person name="Miller P.J."/>
            <person name="Scott M.A."/>
            <person name="Spackman E."/>
            <person name="Goraichik I."/>
            <person name="Dimitrov K.M."/>
            <person name="Suarez D.L."/>
            <person name="Swayne D.E."/>
        </authorList>
    </citation>
    <scope>NUCLEOTIDE SEQUENCE [LARGE SCALE GENOMIC DNA]</scope>
    <source>
        <strain evidence="4 5">A2P</strain>
    </source>
</reference>
<dbReference type="RefSeq" id="WP_085082110.1">
    <property type="nucleotide sequence ID" value="NZ_FXAK01000001.1"/>
</dbReference>
<sequence>MDKDRTEGAMDKAKGSIKKGVGEVTGDEKMKAEGAADKAKGKAENAVGGVKDALKGKS</sequence>
<feature type="region of interest" description="Disordered" evidence="2">
    <location>
        <begin position="1"/>
        <end position="58"/>
    </location>
</feature>
<dbReference type="EMBL" id="FXAK01000001">
    <property type="protein sequence ID" value="SMF16224.1"/>
    <property type="molecule type" value="Genomic_DNA"/>
</dbReference>
<protein>
    <submittedName>
        <fullName evidence="4">CsbD-like</fullName>
    </submittedName>
</protein>
<proteinExistence type="inferred from homology"/>
<feature type="compositionally biased region" description="Basic and acidic residues" evidence="2">
    <location>
        <begin position="26"/>
        <end position="43"/>
    </location>
</feature>
<dbReference type="InterPro" id="IPR008462">
    <property type="entry name" value="CsbD"/>
</dbReference>
<name>A0A1X7DJS6_9PROT</name>
<dbReference type="STRING" id="286727.SAMN02982917_0591"/>
<feature type="domain" description="CsbD-like" evidence="3">
    <location>
        <begin position="4"/>
        <end position="55"/>
    </location>
</feature>
<evidence type="ECO:0000313" key="4">
    <source>
        <dbReference type="EMBL" id="SMF16224.1"/>
    </source>
</evidence>
<comment type="similarity">
    <text evidence="1">Belongs to the UPF0337 (CsbD) family.</text>
</comment>